<accession>A0A0G8ATS9</accession>
<reference evidence="1 2" key="2">
    <citation type="submission" date="2015-05" db="EMBL/GenBank/DDBJ databases">
        <title>Lifestyle Evolution in Cyanobacterial Symbionts of Sponges.</title>
        <authorList>
            <person name="Burgsdorf I."/>
            <person name="Slaby B.M."/>
            <person name="Handley K.M."/>
            <person name="Haber M."/>
            <person name="Blom J."/>
            <person name="Marshall C.W."/>
            <person name="Gilbert J.A."/>
            <person name="Hentschel U."/>
            <person name="Steindler L."/>
        </authorList>
    </citation>
    <scope>NUCLEOTIDE SEQUENCE [LARGE SCALE GENOMIC DNA]</scope>
    <source>
        <strain evidence="1">15L</strain>
    </source>
</reference>
<dbReference type="Proteomes" id="UP000035037">
    <property type="component" value="Unassembled WGS sequence"/>
</dbReference>
<evidence type="ECO:0008006" key="3">
    <source>
        <dbReference type="Google" id="ProtNLM"/>
    </source>
</evidence>
<dbReference type="PATRIC" id="fig|1608419.3.peg.537"/>
<dbReference type="AlphaFoldDB" id="A0A0G8ATS9"/>
<comment type="caution">
    <text evidence="1">The sequence shown here is derived from an EMBL/GenBank/DDBJ whole genome shotgun (WGS) entry which is preliminary data.</text>
</comment>
<name>A0A0G8ATS9_9SYNE</name>
<dbReference type="Pfam" id="PF11536">
    <property type="entry name" value="DUF3226"/>
    <property type="match status" value="1"/>
</dbReference>
<sequence length="263" mass="30243">MMSNLQNRILLVEGDDDKHFVKNFVENFCRRRLSEKLACKFADEDEENNSNNDNDNSRSVLYIDSRSRKKGGIKNMIDDIPLKIKEAGREAVGILADANGYSLDSCKHPWQKIKTKLEEVLTLEEHLPERPCQEGLIRRNITPKQKPKSTLCIGVWLMPDNQSKGELENFFARLIHENNPTWARANEYINQCIESMEQADNQRGGFDTGKPYKVSKSKVYAWLATRKKPGKMAAAISEGHGLDFDSELAQRFARWLEKLFCDF</sequence>
<dbReference type="InterPro" id="IPR024508">
    <property type="entry name" value="DUF3226"/>
</dbReference>
<dbReference type="EMBL" id="JYFQ01000141">
    <property type="protein sequence ID" value="KKZ11472.1"/>
    <property type="molecule type" value="Genomic_DNA"/>
</dbReference>
<reference evidence="1 2" key="1">
    <citation type="submission" date="2015-02" db="EMBL/GenBank/DDBJ databases">
        <authorList>
            <person name="Slaby B."/>
            <person name="Hentschel U."/>
        </authorList>
    </citation>
    <scope>NUCLEOTIDE SEQUENCE [LARGE SCALE GENOMIC DNA]</scope>
    <source>
        <strain evidence="1">15L</strain>
    </source>
</reference>
<evidence type="ECO:0000313" key="1">
    <source>
        <dbReference type="EMBL" id="KKZ11472.1"/>
    </source>
</evidence>
<evidence type="ECO:0000313" key="2">
    <source>
        <dbReference type="Proteomes" id="UP000035037"/>
    </source>
</evidence>
<protein>
    <recommendedName>
        <fullName evidence="3">DUF4435 domain-containing protein</fullName>
    </recommendedName>
</protein>
<organism evidence="1 2">
    <name type="scientific">Candidatus Synechococcus spongiarum 15L</name>
    <dbReference type="NCBI Taxonomy" id="1608419"/>
    <lineage>
        <taxon>Bacteria</taxon>
        <taxon>Bacillati</taxon>
        <taxon>Cyanobacteriota</taxon>
        <taxon>Cyanophyceae</taxon>
        <taxon>Synechococcales</taxon>
        <taxon>Synechococcaceae</taxon>
        <taxon>Synechococcus</taxon>
    </lineage>
</organism>
<proteinExistence type="predicted"/>
<gene>
    <name evidence="1" type="ORF">TQ37_07090</name>
</gene>